<dbReference type="Pfam" id="PF13343">
    <property type="entry name" value="SBP_bac_6"/>
    <property type="match status" value="1"/>
</dbReference>
<gene>
    <name evidence="3" type="ORF">PGQ11_005837</name>
</gene>
<name>A0ABR2JBX5_9PEZI</name>
<keyword evidence="4" id="KW-1185">Reference proteome</keyword>
<sequence>MVSSRTLAHALLSLFIKPSTAMLRSLLTASALLAGQALAYDQALGFNGAAVVETRPLDEIYKAALAEGGVVTMWLGGDERTDEDALKKEFEGRFPGMTLNLTTDLSKYHSVRFDEQLASGHVHVDSIAFQTVHDFPRLDAEGALLHYAPVGFDKLYPPMRDVRAAFYGILTVGWAGKWNTEKLPGIEAPIEWEDWLRPEFKDKLVLTYPNDDDAVLYAFDLIMQQYGTSWFDRLLTQNPRWVRGTRSPDTIMADPKSTWAASFTSDGLFPTSNINVSHPVQGSFVTWFQLAAIPKDAPHPEAAKLLHNYMLTPEWQSTRGSWPVRSDVPPPAGYPSIVEMPGTNITYFREWMSDRPRLERLRTWFEDKLGSAQGLSPLIDDI</sequence>
<feature type="chain" id="PRO_5046421792" evidence="2">
    <location>
        <begin position="22"/>
        <end position="382"/>
    </location>
</feature>
<protein>
    <submittedName>
        <fullName evidence="3">ABC-type Fe3+ transport system</fullName>
    </submittedName>
</protein>
<reference evidence="3 4" key="1">
    <citation type="journal article" date="2024" name="IMA Fungus">
        <title>Apiospora arundinis, a panoply of carbohydrate-active enzymes and secondary metabolites.</title>
        <authorList>
            <person name="Sorensen T."/>
            <person name="Petersen C."/>
            <person name="Muurmann A.T."/>
            <person name="Christiansen J.V."/>
            <person name="Brundto M.L."/>
            <person name="Overgaard C.K."/>
            <person name="Boysen A.T."/>
            <person name="Wollenberg R.D."/>
            <person name="Larsen T.O."/>
            <person name="Sorensen J.L."/>
            <person name="Nielsen K.L."/>
            <person name="Sondergaard T.E."/>
        </authorList>
    </citation>
    <scope>NUCLEOTIDE SEQUENCE [LARGE SCALE GENOMIC DNA]</scope>
    <source>
        <strain evidence="3 4">AAU 773</strain>
    </source>
</reference>
<dbReference type="Proteomes" id="UP001390339">
    <property type="component" value="Unassembled WGS sequence"/>
</dbReference>
<evidence type="ECO:0000313" key="4">
    <source>
        <dbReference type="Proteomes" id="UP001390339"/>
    </source>
</evidence>
<feature type="signal peptide" evidence="2">
    <location>
        <begin position="1"/>
        <end position="21"/>
    </location>
</feature>
<organism evidence="3 4">
    <name type="scientific">Apiospora arundinis</name>
    <dbReference type="NCBI Taxonomy" id="335852"/>
    <lineage>
        <taxon>Eukaryota</taxon>
        <taxon>Fungi</taxon>
        <taxon>Dikarya</taxon>
        <taxon>Ascomycota</taxon>
        <taxon>Pezizomycotina</taxon>
        <taxon>Sordariomycetes</taxon>
        <taxon>Xylariomycetidae</taxon>
        <taxon>Amphisphaeriales</taxon>
        <taxon>Apiosporaceae</taxon>
        <taxon>Apiospora</taxon>
    </lineage>
</organism>
<dbReference type="Gene3D" id="3.40.190.10">
    <property type="entry name" value="Periplasmic binding protein-like II"/>
    <property type="match status" value="2"/>
</dbReference>
<dbReference type="SUPFAM" id="SSF53850">
    <property type="entry name" value="Periplasmic binding protein-like II"/>
    <property type="match status" value="1"/>
</dbReference>
<dbReference type="EMBL" id="JAPCWZ010000003">
    <property type="protein sequence ID" value="KAK8875323.1"/>
    <property type="molecule type" value="Genomic_DNA"/>
</dbReference>
<evidence type="ECO:0000256" key="1">
    <source>
        <dbReference type="ARBA" id="ARBA00022729"/>
    </source>
</evidence>
<evidence type="ECO:0000313" key="3">
    <source>
        <dbReference type="EMBL" id="KAK8875323.1"/>
    </source>
</evidence>
<proteinExistence type="predicted"/>
<dbReference type="PANTHER" id="PTHR30006">
    <property type="entry name" value="THIAMINE-BINDING PERIPLASMIC PROTEIN-RELATED"/>
    <property type="match status" value="1"/>
</dbReference>
<keyword evidence="1 2" id="KW-0732">Signal</keyword>
<evidence type="ECO:0000256" key="2">
    <source>
        <dbReference type="SAM" id="SignalP"/>
    </source>
</evidence>
<accession>A0ABR2JBX5</accession>
<comment type="caution">
    <text evidence="3">The sequence shown here is derived from an EMBL/GenBank/DDBJ whole genome shotgun (WGS) entry which is preliminary data.</text>
</comment>
<dbReference type="PANTHER" id="PTHR30006:SF2">
    <property type="entry name" value="ABC TRANSPORTER SUBSTRATE-BINDING PROTEIN"/>
    <property type="match status" value="1"/>
</dbReference>